<reference evidence="2 3" key="1">
    <citation type="submission" date="2017-09" db="EMBL/GenBank/DDBJ databases">
        <title>Depth-based differentiation of microbial function through sediment-hosted aquifers and enrichment of novel symbionts in the deep terrestrial subsurface.</title>
        <authorList>
            <person name="Probst A.J."/>
            <person name="Ladd B."/>
            <person name="Jarett J.K."/>
            <person name="Geller-Mcgrath D.E."/>
            <person name="Sieber C.M."/>
            <person name="Emerson J.B."/>
            <person name="Anantharaman K."/>
            <person name="Thomas B.C."/>
            <person name="Malmstrom R."/>
            <person name="Stieglmeier M."/>
            <person name="Klingl A."/>
            <person name="Woyke T."/>
            <person name="Ryan C.M."/>
            <person name="Banfield J.F."/>
        </authorList>
    </citation>
    <scope>NUCLEOTIDE SEQUENCE [LARGE SCALE GENOMIC DNA]</scope>
    <source>
        <strain evidence="2">CG23_combo_of_CG06-09_8_20_14_all_40_13</strain>
    </source>
</reference>
<dbReference type="EMBL" id="PCRM01000045">
    <property type="protein sequence ID" value="PIP21330.1"/>
    <property type="molecule type" value="Genomic_DNA"/>
</dbReference>
<proteinExistence type="predicted"/>
<protein>
    <recommendedName>
        <fullName evidence="4">Phosphatidic acid phosphatase type 2/haloperoxidase domain-containing protein</fullName>
    </recommendedName>
</protein>
<evidence type="ECO:0000313" key="3">
    <source>
        <dbReference type="Proteomes" id="UP000231567"/>
    </source>
</evidence>
<organism evidence="2 3">
    <name type="scientific">Candidatus Nealsonbacteria bacterium CG23_combo_of_CG06-09_8_20_14_all_40_13</name>
    <dbReference type="NCBI Taxonomy" id="1974724"/>
    <lineage>
        <taxon>Bacteria</taxon>
        <taxon>Candidatus Nealsoniibacteriota</taxon>
    </lineage>
</organism>
<accession>A0A2G9YQ14</accession>
<keyword evidence="1" id="KW-0812">Transmembrane</keyword>
<feature type="transmembrane region" description="Helical" evidence="1">
    <location>
        <begin position="40"/>
        <end position="61"/>
    </location>
</feature>
<sequence>MKKFLLFLSFGISLLFSPYLIFLTFFSALSFIFAKDLRQFLPSLLVGFLFLALIPGAYILWGLETKAIYDLHISHLKERKWPFIIIAISALVGSIIFYYLDVKQPILVLATAYTVNAALIAVITLFWKISIHMALFSGMVTVLIMLFGIQFWPFYLFLLPLGWARVYRKNHTLAQIFLGAVLGFAVTLLIYYFFGYQIKG</sequence>
<feature type="transmembrane region" description="Helical" evidence="1">
    <location>
        <begin position="106"/>
        <end position="127"/>
    </location>
</feature>
<keyword evidence="1" id="KW-1133">Transmembrane helix</keyword>
<feature type="transmembrane region" description="Helical" evidence="1">
    <location>
        <begin position="7"/>
        <end position="34"/>
    </location>
</feature>
<evidence type="ECO:0000256" key="1">
    <source>
        <dbReference type="SAM" id="Phobius"/>
    </source>
</evidence>
<feature type="transmembrane region" description="Helical" evidence="1">
    <location>
        <begin position="172"/>
        <end position="194"/>
    </location>
</feature>
<feature type="transmembrane region" description="Helical" evidence="1">
    <location>
        <begin position="81"/>
        <end position="100"/>
    </location>
</feature>
<dbReference type="AlphaFoldDB" id="A0A2G9YQ14"/>
<comment type="caution">
    <text evidence="2">The sequence shown here is derived from an EMBL/GenBank/DDBJ whole genome shotgun (WGS) entry which is preliminary data.</text>
</comment>
<name>A0A2G9YQ14_9BACT</name>
<feature type="transmembrane region" description="Helical" evidence="1">
    <location>
        <begin position="134"/>
        <end position="152"/>
    </location>
</feature>
<dbReference type="Proteomes" id="UP000231567">
    <property type="component" value="Unassembled WGS sequence"/>
</dbReference>
<evidence type="ECO:0008006" key="4">
    <source>
        <dbReference type="Google" id="ProtNLM"/>
    </source>
</evidence>
<evidence type="ECO:0000313" key="2">
    <source>
        <dbReference type="EMBL" id="PIP21330.1"/>
    </source>
</evidence>
<keyword evidence="1" id="KW-0472">Membrane</keyword>
<gene>
    <name evidence="2" type="ORF">COX39_03485</name>
</gene>